<comment type="caution">
    <text evidence="1">The sequence shown here is derived from an EMBL/GenBank/DDBJ whole genome shotgun (WGS) entry which is preliminary data.</text>
</comment>
<name>A0ACA9PWK6_9GLOM</name>
<evidence type="ECO:0000313" key="1">
    <source>
        <dbReference type="EMBL" id="CAG8726831.1"/>
    </source>
</evidence>
<gene>
    <name evidence="1" type="ORF">RPERSI_LOCUS11772</name>
</gene>
<accession>A0ACA9PWK6</accession>
<proteinExistence type="predicted"/>
<protein>
    <submittedName>
        <fullName evidence="1">33981_t:CDS:1</fullName>
    </submittedName>
</protein>
<evidence type="ECO:0000313" key="2">
    <source>
        <dbReference type="Proteomes" id="UP000789920"/>
    </source>
</evidence>
<keyword evidence="2" id="KW-1185">Reference proteome</keyword>
<organism evidence="1 2">
    <name type="scientific">Racocetra persica</name>
    <dbReference type="NCBI Taxonomy" id="160502"/>
    <lineage>
        <taxon>Eukaryota</taxon>
        <taxon>Fungi</taxon>
        <taxon>Fungi incertae sedis</taxon>
        <taxon>Mucoromycota</taxon>
        <taxon>Glomeromycotina</taxon>
        <taxon>Glomeromycetes</taxon>
        <taxon>Diversisporales</taxon>
        <taxon>Gigasporaceae</taxon>
        <taxon>Racocetra</taxon>
    </lineage>
</organism>
<reference evidence="1" key="1">
    <citation type="submission" date="2021-06" db="EMBL/GenBank/DDBJ databases">
        <authorList>
            <person name="Kallberg Y."/>
            <person name="Tangrot J."/>
            <person name="Rosling A."/>
        </authorList>
    </citation>
    <scope>NUCLEOTIDE SEQUENCE</scope>
    <source>
        <strain evidence="1">MA461A</strain>
    </source>
</reference>
<dbReference type="Proteomes" id="UP000789920">
    <property type="component" value="Unassembled WGS sequence"/>
</dbReference>
<dbReference type="EMBL" id="CAJVQC010024535">
    <property type="protein sequence ID" value="CAG8726831.1"/>
    <property type="molecule type" value="Genomic_DNA"/>
</dbReference>
<sequence length="240" mass="27499">MHDKINANPIDLLGPPVDKENEITDDKKIDFYSTIDCSSDLESRDINRNHDWIGDARQYYSTTDLAETSFFIVFKQLESHYYNILTSSQEKPLRIIIMEIASTRKSYLIKAIRSRLHEIAGIESKSPVLTNNINRVVHDQFSNAIFVLTNWTKINLINTNMLKFLNISVAKILAVYQRGGTETKNADLDMVNSLDTELLLAKEIIQDILFEENQIPSLLPTAVFIIFDNYKEPTINNLEG</sequence>
<feature type="non-terminal residue" evidence="1">
    <location>
        <position position="240"/>
    </location>
</feature>